<dbReference type="InterPro" id="IPR034605">
    <property type="entry name" value="PGC-1"/>
</dbReference>
<proteinExistence type="predicted"/>
<protein>
    <recommendedName>
        <fullName evidence="10">RRM domain-containing protein</fullName>
    </recommendedName>
</protein>
<feature type="compositionally biased region" description="Basic and acidic residues" evidence="9">
    <location>
        <begin position="538"/>
        <end position="548"/>
    </location>
</feature>
<dbReference type="AlphaFoldDB" id="A0AAN8JL14"/>
<reference evidence="11 12" key="1">
    <citation type="submission" date="2024-01" db="EMBL/GenBank/DDBJ databases">
        <title>The genome of the rayed Mediterranean limpet Patella caerulea (Linnaeus, 1758).</title>
        <authorList>
            <person name="Anh-Thu Weber A."/>
            <person name="Halstead-Nussloch G."/>
        </authorList>
    </citation>
    <scope>NUCLEOTIDE SEQUENCE [LARGE SCALE GENOMIC DNA]</scope>
    <source>
        <strain evidence="11">AATW-2023a</strain>
        <tissue evidence="11">Whole specimen</tissue>
    </source>
</reference>
<dbReference type="SMART" id="SM00360">
    <property type="entry name" value="RRM"/>
    <property type="match status" value="1"/>
</dbReference>
<evidence type="ECO:0000256" key="9">
    <source>
        <dbReference type="SAM" id="MobiDB-lite"/>
    </source>
</evidence>
<dbReference type="GO" id="GO:0003712">
    <property type="term" value="F:transcription coregulator activity"/>
    <property type="evidence" value="ECO:0007669"/>
    <property type="project" value="InterPro"/>
</dbReference>
<feature type="compositionally biased region" description="Low complexity" evidence="9">
    <location>
        <begin position="434"/>
        <end position="461"/>
    </location>
</feature>
<dbReference type="PANTHER" id="PTHR15528">
    <property type="entry name" value="PEROXISOME PROLIFERATOR ACTIVATED RECEPTOR GAMMA COACTIVATOR 1 PGC-1 -RELATED"/>
    <property type="match status" value="1"/>
</dbReference>
<feature type="compositionally biased region" description="Basic residues" evidence="9">
    <location>
        <begin position="465"/>
        <end position="478"/>
    </location>
</feature>
<keyword evidence="4" id="KW-0805">Transcription regulation</keyword>
<dbReference type="InterPro" id="IPR000504">
    <property type="entry name" value="RRM_dom"/>
</dbReference>
<evidence type="ECO:0000256" key="3">
    <source>
        <dbReference type="ARBA" id="ARBA00022884"/>
    </source>
</evidence>
<accession>A0AAN8JL14</accession>
<dbReference type="PANTHER" id="PTHR15528:SF11">
    <property type="entry name" value="FI18188P1"/>
    <property type="match status" value="1"/>
</dbReference>
<dbReference type="InterPro" id="IPR035979">
    <property type="entry name" value="RBD_domain_sf"/>
</dbReference>
<dbReference type="Proteomes" id="UP001347796">
    <property type="component" value="Unassembled WGS sequence"/>
</dbReference>
<gene>
    <name evidence="11" type="ORF">SNE40_012843</name>
</gene>
<dbReference type="GO" id="GO:0003723">
    <property type="term" value="F:RNA binding"/>
    <property type="evidence" value="ECO:0007669"/>
    <property type="project" value="UniProtKB-UniRule"/>
</dbReference>
<dbReference type="Pfam" id="PF00076">
    <property type="entry name" value="RRM_1"/>
    <property type="match status" value="1"/>
</dbReference>
<feature type="compositionally biased region" description="Low complexity" evidence="9">
    <location>
        <begin position="479"/>
        <end position="498"/>
    </location>
</feature>
<evidence type="ECO:0000256" key="6">
    <source>
        <dbReference type="ARBA" id="ARBA00023163"/>
    </source>
</evidence>
<keyword evidence="5" id="KW-0010">Activator</keyword>
<name>A0AAN8JL14_PATCE</name>
<keyword evidence="2" id="KW-0597">Phosphoprotein</keyword>
<feature type="region of interest" description="Disordered" evidence="9">
    <location>
        <begin position="343"/>
        <end position="363"/>
    </location>
</feature>
<feature type="compositionally biased region" description="Polar residues" evidence="9">
    <location>
        <begin position="91"/>
        <end position="120"/>
    </location>
</feature>
<keyword evidence="7" id="KW-0539">Nucleus</keyword>
<keyword evidence="6" id="KW-0804">Transcription</keyword>
<evidence type="ECO:0000256" key="4">
    <source>
        <dbReference type="ARBA" id="ARBA00023015"/>
    </source>
</evidence>
<evidence type="ECO:0000259" key="10">
    <source>
        <dbReference type="PROSITE" id="PS50102"/>
    </source>
</evidence>
<feature type="compositionally biased region" description="Acidic residues" evidence="9">
    <location>
        <begin position="77"/>
        <end position="86"/>
    </location>
</feature>
<evidence type="ECO:0000256" key="1">
    <source>
        <dbReference type="ARBA" id="ARBA00004123"/>
    </source>
</evidence>
<comment type="caution">
    <text evidence="11">The sequence shown here is derived from an EMBL/GenBank/DDBJ whole genome shotgun (WGS) entry which is preliminary data.</text>
</comment>
<dbReference type="GO" id="GO:0005634">
    <property type="term" value="C:nucleus"/>
    <property type="evidence" value="ECO:0007669"/>
    <property type="project" value="UniProtKB-SubCell"/>
</dbReference>
<dbReference type="SUPFAM" id="SSF54928">
    <property type="entry name" value="RNA-binding domain, RBD"/>
    <property type="match status" value="1"/>
</dbReference>
<evidence type="ECO:0000256" key="8">
    <source>
        <dbReference type="PROSITE-ProRule" id="PRU00176"/>
    </source>
</evidence>
<evidence type="ECO:0000256" key="2">
    <source>
        <dbReference type="ARBA" id="ARBA00022553"/>
    </source>
</evidence>
<feature type="region of interest" description="Disordered" evidence="9">
    <location>
        <begin position="406"/>
        <end position="562"/>
    </location>
</feature>
<dbReference type="EMBL" id="JAZGQO010000009">
    <property type="protein sequence ID" value="KAK6177996.1"/>
    <property type="molecule type" value="Genomic_DNA"/>
</dbReference>
<comment type="subcellular location">
    <subcellularLocation>
        <location evidence="1">Nucleus</location>
    </subcellularLocation>
</comment>
<evidence type="ECO:0000256" key="5">
    <source>
        <dbReference type="ARBA" id="ARBA00023159"/>
    </source>
</evidence>
<evidence type="ECO:0000256" key="7">
    <source>
        <dbReference type="ARBA" id="ARBA00023242"/>
    </source>
</evidence>
<keyword evidence="12" id="KW-1185">Reference proteome</keyword>
<dbReference type="InterPro" id="IPR012677">
    <property type="entry name" value="Nucleotide-bd_a/b_plait_sf"/>
</dbReference>
<dbReference type="GO" id="GO:0045944">
    <property type="term" value="P:positive regulation of transcription by RNA polymerase II"/>
    <property type="evidence" value="ECO:0007669"/>
    <property type="project" value="TreeGrafter"/>
</dbReference>
<keyword evidence="3 8" id="KW-0694">RNA-binding</keyword>
<sequence length="686" mass="78180">MNSVKTNKCHVLGRVNYCEDNVDPFDDLCLFTPQEIANMDFTQMMDLDDTVPEVNSQGIQAEDLSSLLEQFEATESTDEIVTESSEENILKSGNDSDTENQNPEMSVSSENHLSAKSGESSPVVPSKVLDKIRAGKANKRKATIMLPLGIPSKKGRGPPTELPISGGSMKLQRIIKQNSATKSDQQLVSEQTVQDVAIDHDYCSSPSISNTPTPARSPTSDDHVQIENFNVDHEQVVHTEGLSNCVNESLSSLGSVNDSIDMTVSVSQESKDSGVEEGEIIDSDHNISVEESIENPAKETVFFPCPRNLKSKRNYRKREEPMVPDASKFYDKIPAYFTTLSLPQKPPKKEKSVGGSGITIEDYIPRDRSPTREMDTLYSKLPDYYSCFTNSTRYDGQEEEVAEIQIKTEPMDEFDNEYDKRPSSRPSSRRTSRSRSYSSSSSSSSSYSSCSRSHSRSSSPGRSRDRYRRSRRRRRRHSYSSSSRSSSRSRSSCYSSSRSRSRSKTRPRQYRSRSRARSYRSRSRHHSRRRHRSYSRSRSRDRSTERIKLARKKRKEEEKERQIRERRIVYVGRIPDSYTKRDLKKRFDRFGEIENVSTHFREAGDNYGFVTFAYTCDAYAAIEKGNAVPGELQFELCFGGRRQFCDTEYADLDGKADDEDMFQPMQPKAPVSDFDELLRQALKKKK</sequence>
<feature type="domain" description="RRM" evidence="10">
    <location>
        <begin position="567"/>
        <end position="642"/>
    </location>
</feature>
<feature type="region of interest" description="Disordered" evidence="9">
    <location>
        <begin position="77"/>
        <end position="129"/>
    </location>
</feature>
<dbReference type="Gene3D" id="3.30.70.330">
    <property type="match status" value="1"/>
</dbReference>
<feature type="compositionally biased region" description="Basic residues" evidence="9">
    <location>
        <begin position="499"/>
        <end position="537"/>
    </location>
</feature>
<organism evidence="11 12">
    <name type="scientific">Patella caerulea</name>
    <name type="common">Rayed Mediterranean limpet</name>
    <dbReference type="NCBI Taxonomy" id="87958"/>
    <lineage>
        <taxon>Eukaryota</taxon>
        <taxon>Metazoa</taxon>
        <taxon>Spiralia</taxon>
        <taxon>Lophotrochozoa</taxon>
        <taxon>Mollusca</taxon>
        <taxon>Gastropoda</taxon>
        <taxon>Patellogastropoda</taxon>
        <taxon>Patelloidea</taxon>
        <taxon>Patellidae</taxon>
        <taxon>Patella</taxon>
    </lineage>
</organism>
<dbReference type="PROSITE" id="PS50102">
    <property type="entry name" value="RRM"/>
    <property type="match status" value="1"/>
</dbReference>
<evidence type="ECO:0000313" key="11">
    <source>
        <dbReference type="EMBL" id="KAK6177996.1"/>
    </source>
</evidence>
<evidence type="ECO:0000313" key="12">
    <source>
        <dbReference type="Proteomes" id="UP001347796"/>
    </source>
</evidence>